<keyword evidence="5" id="KW-1133">Transmembrane helix</keyword>
<dbReference type="GO" id="GO:0004130">
    <property type="term" value="F:cytochrome-c peroxidase activity"/>
    <property type="evidence" value="ECO:0007669"/>
    <property type="project" value="TreeGrafter"/>
</dbReference>
<feature type="transmembrane region" description="Helical" evidence="5">
    <location>
        <begin position="12"/>
        <end position="29"/>
    </location>
</feature>
<dbReference type="Pfam" id="PF21419">
    <property type="entry name" value="RoxA-like_Cyt-c"/>
    <property type="match status" value="1"/>
</dbReference>
<dbReference type="AlphaFoldDB" id="A0A0R3N0M7"/>
<sequence length="621" mass="69703">MWGKRTATGKRITKIVIALAVVGIGYVAFKDDIAKLWQDFHVKLVEHPTPKKTVWLDQGVDKETLSWFYHKDQGTRTFGFPFKWFMALEQPTIPWLVFTNPGMFSDPAYLDRYGFIADTVISGKTALPIGFAEGTPMLDPTGAPWKNPRDKKDMNGVGLTCAACHTGSFTYNGTAVVIDGGPALTDLFKMKQGMGISLFLTRFWPGRFSRFADRILGEDASVDDRETLKTQLDQVLKQYKRVKDLEERVASQSILEGYGRLDALNRIGNQVFSIDLNKPENYAGSSAPVHFPRIWNTPWFDWVQYNGSIMQPMVRNAGESLGVSAELNLTEPSKGLYKSSVNIDALDEMEMMIKGKKPPNAKDGFSGLKSPKWPADILPPIDPKLAEDGAKLYKTHCEGCHRPPITSAEFYDFNNKDWWTKNEAGEAILKVENIKISHIGTDDAQAADMLARTVAVPENLGIKSPSFAFALGDLVEKTVNYNFDQRKPPVSEAERKRIDGYMPNELRGELAYKVRPLNGVWATPPYLHNGSVPTIDDLLGDPEKRPKTFYLGNREYDPVKVGYKSDLFKNGFEFDTSIRGNSNRGHEFRKDYDKDKEIKGVIGPALSEGDRKALIEYLKTL</sequence>
<evidence type="ECO:0000256" key="1">
    <source>
        <dbReference type="ARBA" id="ARBA00022617"/>
    </source>
</evidence>
<dbReference type="NCBIfam" id="NF040606">
    <property type="entry name" value="CytoC_perox"/>
    <property type="match status" value="1"/>
</dbReference>
<dbReference type="RefSeq" id="WP_057857469.1">
    <property type="nucleotide sequence ID" value="NZ_LLYB01000051.1"/>
</dbReference>
<protein>
    <recommendedName>
        <fullName evidence="6">Cytochrome c domain-containing protein</fullName>
    </recommendedName>
</protein>
<dbReference type="PANTHER" id="PTHR30600:SF9">
    <property type="entry name" value="BLR7738 PROTEIN"/>
    <property type="match status" value="1"/>
</dbReference>
<keyword evidence="5" id="KW-0812">Transmembrane</keyword>
<dbReference type="PANTHER" id="PTHR30600">
    <property type="entry name" value="CYTOCHROME C PEROXIDASE-RELATED"/>
    <property type="match status" value="1"/>
</dbReference>
<name>A0A0R3N0M7_9BRAD</name>
<evidence type="ECO:0000256" key="4">
    <source>
        <dbReference type="PROSITE-ProRule" id="PRU00433"/>
    </source>
</evidence>
<keyword evidence="2 4" id="KW-0479">Metal-binding</keyword>
<keyword evidence="1 4" id="KW-0349">Heme</keyword>
<dbReference type="GO" id="GO:0046872">
    <property type="term" value="F:metal ion binding"/>
    <property type="evidence" value="ECO:0007669"/>
    <property type="project" value="UniProtKB-KW"/>
</dbReference>
<comment type="caution">
    <text evidence="7">The sequence shown here is derived from an EMBL/GenBank/DDBJ whole genome shotgun (WGS) entry which is preliminary data.</text>
</comment>
<evidence type="ECO:0000313" key="8">
    <source>
        <dbReference type="Proteomes" id="UP000051660"/>
    </source>
</evidence>
<dbReference type="PROSITE" id="PS51007">
    <property type="entry name" value="CYTC"/>
    <property type="match status" value="1"/>
</dbReference>
<evidence type="ECO:0000256" key="3">
    <source>
        <dbReference type="ARBA" id="ARBA00023004"/>
    </source>
</evidence>
<dbReference type="GO" id="GO:0020037">
    <property type="term" value="F:heme binding"/>
    <property type="evidence" value="ECO:0007669"/>
    <property type="project" value="InterPro"/>
</dbReference>
<keyword evidence="5" id="KW-0472">Membrane</keyword>
<keyword evidence="3 4" id="KW-0408">Iron</keyword>
<gene>
    <name evidence="7" type="ORF">CQ14_32935</name>
</gene>
<dbReference type="SUPFAM" id="SSF46626">
    <property type="entry name" value="Cytochrome c"/>
    <property type="match status" value="1"/>
</dbReference>
<dbReference type="Proteomes" id="UP000051660">
    <property type="component" value="Unassembled WGS sequence"/>
</dbReference>
<dbReference type="Gene3D" id="1.10.760.10">
    <property type="entry name" value="Cytochrome c-like domain"/>
    <property type="match status" value="1"/>
</dbReference>
<dbReference type="OrthoDB" id="417271at2"/>
<dbReference type="InterPro" id="IPR009056">
    <property type="entry name" value="Cyt_c-like_dom"/>
</dbReference>
<proteinExistence type="predicted"/>
<dbReference type="InterPro" id="IPR051395">
    <property type="entry name" value="Cytochrome_c_Peroxidase/MauG"/>
</dbReference>
<accession>A0A0R3N0M7</accession>
<dbReference type="EMBL" id="LLYB01000051">
    <property type="protein sequence ID" value="KRR25892.1"/>
    <property type="molecule type" value="Genomic_DNA"/>
</dbReference>
<evidence type="ECO:0000259" key="6">
    <source>
        <dbReference type="PROSITE" id="PS51007"/>
    </source>
</evidence>
<evidence type="ECO:0000313" key="7">
    <source>
        <dbReference type="EMBL" id="KRR25892.1"/>
    </source>
</evidence>
<reference evidence="7 8" key="1">
    <citation type="submission" date="2014-03" db="EMBL/GenBank/DDBJ databases">
        <title>Bradyrhizobium valentinum sp. nov., isolated from effective nodules of Lupinus mariae-josephae, a lupine endemic of basic-lime soils in Eastern Spain.</title>
        <authorList>
            <person name="Duran D."/>
            <person name="Rey L."/>
            <person name="Navarro A."/>
            <person name="Busquets A."/>
            <person name="Imperial J."/>
            <person name="Ruiz-Argueso T."/>
        </authorList>
    </citation>
    <scope>NUCLEOTIDE SEQUENCE [LARGE SCALE GENOMIC DNA]</scope>
    <source>
        <strain evidence="7 8">CCBAU 23086</strain>
    </source>
</reference>
<feature type="domain" description="Cytochrome c" evidence="6">
    <location>
        <begin position="384"/>
        <end position="621"/>
    </location>
</feature>
<organism evidence="7 8">
    <name type="scientific">Bradyrhizobium lablabi</name>
    <dbReference type="NCBI Taxonomy" id="722472"/>
    <lineage>
        <taxon>Bacteria</taxon>
        <taxon>Pseudomonadati</taxon>
        <taxon>Pseudomonadota</taxon>
        <taxon>Alphaproteobacteria</taxon>
        <taxon>Hyphomicrobiales</taxon>
        <taxon>Nitrobacteraceae</taxon>
        <taxon>Bradyrhizobium</taxon>
    </lineage>
</organism>
<dbReference type="InterPro" id="IPR036909">
    <property type="entry name" value="Cyt_c-like_dom_sf"/>
</dbReference>
<dbReference type="InterPro" id="IPR047758">
    <property type="entry name" value="CytoC_perox"/>
</dbReference>
<dbReference type="GO" id="GO:0009055">
    <property type="term" value="F:electron transfer activity"/>
    <property type="evidence" value="ECO:0007669"/>
    <property type="project" value="InterPro"/>
</dbReference>
<evidence type="ECO:0000256" key="5">
    <source>
        <dbReference type="SAM" id="Phobius"/>
    </source>
</evidence>
<evidence type="ECO:0000256" key="2">
    <source>
        <dbReference type="ARBA" id="ARBA00022723"/>
    </source>
</evidence>